<evidence type="ECO:0000256" key="1">
    <source>
        <dbReference type="SAM" id="MobiDB-lite"/>
    </source>
</evidence>
<dbReference type="AlphaFoldDB" id="A0AAU9H473"/>
<protein>
    <submittedName>
        <fullName evidence="3">Uncharacterized protein</fullName>
    </submittedName>
</protein>
<keyword evidence="2" id="KW-1133">Transmembrane helix</keyword>
<dbReference type="EMBL" id="LR822030">
    <property type="protein sequence ID" value="CAD0154648.1"/>
    <property type="molecule type" value="Genomic_DNA"/>
</dbReference>
<reference evidence="3 4" key="1">
    <citation type="submission" date="2020-06" db="EMBL/GenBank/DDBJ databases">
        <authorList>
            <person name="Chuat V."/>
        </authorList>
    </citation>
    <scope>NUCLEOTIDE SEQUENCE [LARGE SCALE GENOMIC DNA]</scope>
    <source>
        <strain evidence="3">STH_CIRM_1046</strain>
    </source>
</reference>
<keyword evidence="2" id="KW-0812">Transmembrane</keyword>
<accession>A0AAU9H473</accession>
<feature type="region of interest" description="Disordered" evidence="1">
    <location>
        <begin position="76"/>
        <end position="95"/>
    </location>
</feature>
<feature type="transmembrane region" description="Helical" evidence="2">
    <location>
        <begin position="51"/>
        <end position="72"/>
    </location>
</feature>
<keyword evidence="2" id="KW-0472">Membrane</keyword>
<evidence type="ECO:0000313" key="4">
    <source>
        <dbReference type="Proteomes" id="UP000509120"/>
    </source>
</evidence>
<sequence>MPIVAIALAVIFSILAWFVSPTWLFIILKVLTVTVAVVSLVFSLKSSKKLLSIIAIGVAVLMIFVSIGGLIFQISQNSSDSTSSSKTSKVADKDDDDKKMMTAIQNQTQKVIALTSTITLTKMLNLTGMNLNSRS</sequence>
<organism evidence="3 4">
    <name type="scientific">Streptococcus thermophilus</name>
    <dbReference type="NCBI Taxonomy" id="1308"/>
    <lineage>
        <taxon>Bacteria</taxon>
        <taxon>Bacillati</taxon>
        <taxon>Bacillota</taxon>
        <taxon>Bacilli</taxon>
        <taxon>Lactobacillales</taxon>
        <taxon>Streptococcaceae</taxon>
        <taxon>Streptococcus</taxon>
    </lineage>
</organism>
<proteinExistence type="predicted"/>
<dbReference type="Proteomes" id="UP000509120">
    <property type="component" value="Chromosome"/>
</dbReference>
<feature type="transmembrane region" description="Helical" evidence="2">
    <location>
        <begin position="26"/>
        <end position="44"/>
    </location>
</feature>
<gene>
    <name evidence="3" type="ORF">STHERMO_0559</name>
</gene>
<feature type="compositionally biased region" description="Low complexity" evidence="1">
    <location>
        <begin position="78"/>
        <end position="88"/>
    </location>
</feature>
<dbReference type="RefSeq" id="WP_011680851.1">
    <property type="nucleotide sequence ID" value="NZ_CATNMC010000024.1"/>
</dbReference>
<evidence type="ECO:0000313" key="3">
    <source>
        <dbReference type="EMBL" id="CAD0154648.1"/>
    </source>
</evidence>
<name>A0AAU9H473_STRTR</name>
<evidence type="ECO:0000256" key="2">
    <source>
        <dbReference type="SAM" id="Phobius"/>
    </source>
</evidence>